<proteinExistence type="predicted"/>
<dbReference type="AlphaFoldDB" id="X0YDP5"/>
<sequence>MGYMLERHADLNLGHQSGRYCHGGGYVNKRSVESALSNGWIKALRINESTFVLTPAGRKALED</sequence>
<gene>
    <name evidence="1" type="ORF">S01H4_16166</name>
</gene>
<accession>X0YDP5</accession>
<evidence type="ECO:0008006" key="2">
    <source>
        <dbReference type="Google" id="ProtNLM"/>
    </source>
</evidence>
<protein>
    <recommendedName>
        <fullName evidence="2">ArnR1-like winged helix-turn-helix domain-containing protein</fullName>
    </recommendedName>
</protein>
<dbReference type="EMBL" id="BART01007084">
    <property type="protein sequence ID" value="GAG53960.1"/>
    <property type="molecule type" value="Genomic_DNA"/>
</dbReference>
<comment type="caution">
    <text evidence="1">The sequence shown here is derived from an EMBL/GenBank/DDBJ whole genome shotgun (WGS) entry which is preliminary data.</text>
</comment>
<evidence type="ECO:0000313" key="1">
    <source>
        <dbReference type="EMBL" id="GAG53960.1"/>
    </source>
</evidence>
<reference evidence="1" key="1">
    <citation type="journal article" date="2014" name="Front. Microbiol.">
        <title>High frequency of phylogenetically diverse reductive dehalogenase-homologous genes in deep subseafloor sedimentary metagenomes.</title>
        <authorList>
            <person name="Kawai M."/>
            <person name="Futagami T."/>
            <person name="Toyoda A."/>
            <person name="Takaki Y."/>
            <person name="Nishi S."/>
            <person name="Hori S."/>
            <person name="Arai W."/>
            <person name="Tsubouchi T."/>
            <person name="Morono Y."/>
            <person name="Uchiyama I."/>
            <person name="Ito T."/>
            <person name="Fujiyama A."/>
            <person name="Inagaki F."/>
            <person name="Takami H."/>
        </authorList>
    </citation>
    <scope>NUCLEOTIDE SEQUENCE</scope>
    <source>
        <strain evidence="1">Expedition CK06-06</strain>
    </source>
</reference>
<organism evidence="1">
    <name type="scientific">marine sediment metagenome</name>
    <dbReference type="NCBI Taxonomy" id="412755"/>
    <lineage>
        <taxon>unclassified sequences</taxon>
        <taxon>metagenomes</taxon>
        <taxon>ecological metagenomes</taxon>
    </lineage>
</organism>
<name>X0YDP5_9ZZZZ</name>